<dbReference type="GO" id="GO:0008270">
    <property type="term" value="F:zinc ion binding"/>
    <property type="evidence" value="ECO:0007669"/>
    <property type="project" value="UniProtKB-KW"/>
</dbReference>
<dbReference type="Pfam" id="PF08646">
    <property type="entry name" value="Rep_fac-A_C"/>
    <property type="match status" value="1"/>
</dbReference>
<sequence>MNGRRRFLTASVISVQNSTFVYPSCQNCFSKLYLDLERYSCLKCGCSGDAREASYRYRLSLEVADAHEVFLVTVFGSCLEAFFGVTAKSLQRYIEDLVPDAGEATRDTSPSVVFQAVETCFIGKKFVFGVKKSEKQDGASHLQSHSQVDRHSKVLTACQMFVPNPGLVGCTVIRYLHQHRRRSSSSKGSHGGVWSPGDVFTALDQPSSELSCLHGSGDWDPVPSSHRDCLSNLWPQSFGLTSSSISRGTAVNAATSGANQATCDEQKWDDRLVSLQPHDQSIDNSQDGNLTVSEKNLQEDDELCLCSTWRDSIIFKKNAQSHSSERDDSRSLQNPLEIGKKSSPNKINIWHRHGPEKPPNPLLCQRQGYSFCPPILCTGHSRDGGSSQDDSWLWDELPSSESLDEFIARIEKSKAMVSPTETETRGHVPSKGAGEIQGHVNPSSLQLGAASTTGEIREKLQEVAEKVDVFKESVSPRHWSNWSSLSGKEYQQEASFTTSSTQRKDDREYLSSHHQILPHLSLLGTKPSSSKGSCLSSKEGVGQDVNSCENHCASSSLKASSNCLENLARLNCKCEGNVTGWRKKENSHCELKQISDLTDVQEQGFTLAACDKQERVCEREPFPEVQGGKCTRGEISNLLLDSSLCPQGSYNASADLFDTNAAGVEVVEGILTAEAFSAQEGALTTKSTASGYKPSELEASWTASQNGLSLLDLFATCEPRASTPVAGSAVELECSPLGTQYFVPPSQSTPRVRPCQQVRLPKGKESNLSELPLNKLPWIDAEWKRPRPAFKAPLVKQLVSKFLQSRRSSTLSSAATDTSITQGLFVNTSRAQGLAEDDGEECIPPSEEKWMQPLPFQHRKMFGSRRRSRDLAEKTLFSEKRKRWEVPRGTTGVARTEFTDRSQPPAEAAVHEDVADCEQVMVVSPGFCTFSNGIRLNLSSTPHCTPCTGNWSPELFGDNSSSP</sequence>
<dbReference type="Proteomes" id="UP001190640">
    <property type="component" value="Chromosome 3"/>
</dbReference>
<evidence type="ECO:0000313" key="8">
    <source>
        <dbReference type="Proteomes" id="UP001190640"/>
    </source>
</evidence>
<dbReference type="GO" id="GO:0005634">
    <property type="term" value="C:nucleus"/>
    <property type="evidence" value="ECO:0007669"/>
    <property type="project" value="TreeGrafter"/>
</dbReference>
<keyword evidence="8" id="KW-1185">Reference proteome</keyword>
<proteinExistence type="inferred from homology"/>
<evidence type="ECO:0000256" key="2">
    <source>
        <dbReference type="ARBA" id="ARBA00022723"/>
    </source>
</evidence>
<dbReference type="GeneID" id="129326330"/>
<dbReference type="InterPro" id="IPR013955">
    <property type="entry name" value="Rep_factor-A_C"/>
</dbReference>
<dbReference type="PANTHER" id="PTHR35537">
    <property type="entry name" value="DNA DAMAGE-INDUCIBLE APOPTOSIS SUPPRESSOR PROTEIN DDIAS"/>
    <property type="match status" value="1"/>
</dbReference>
<reference evidence="9" key="1">
    <citation type="submission" date="2025-08" db="UniProtKB">
        <authorList>
            <consortium name="RefSeq"/>
        </authorList>
    </citation>
    <scope>IDENTIFICATION</scope>
    <source>
        <tissue evidence="9">Blood</tissue>
    </source>
</reference>
<gene>
    <name evidence="9" type="primary">DDIAS</name>
</gene>
<keyword evidence="2" id="KW-0479">Metal-binding</keyword>
<dbReference type="SUPFAM" id="SSF50249">
    <property type="entry name" value="Nucleic acid-binding proteins"/>
    <property type="match status" value="1"/>
</dbReference>
<dbReference type="CTD" id="220042"/>
<keyword evidence="5" id="KW-0238">DNA-binding</keyword>
<dbReference type="CDD" id="cd04476">
    <property type="entry name" value="RPA1_DBD_C"/>
    <property type="match status" value="1"/>
</dbReference>
<protein>
    <submittedName>
        <fullName evidence="9">DNA damage-induced apoptosis suppressor protein</fullName>
    </submittedName>
</protein>
<feature type="region of interest" description="Disordered" evidence="6">
    <location>
        <begin position="416"/>
        <end position="446"/>
    </location>
</feature>
<evidence type="ECO:0000256" key="1">
    <source>
        <dbReference type="ARBA" id="ARBA00005690"/>
    </source>
</evidence>
<dbReference type="GO" id="GO:1902230">
    <property type="term" value="P:negative regulation of intrinsic apoptotic signaling pathway in response to DNA damage"/>
    <property type="evidence" value="ECO:0007669"/>
    <property type="project" value="InterPro"/>
</dbReference>
<keyword evidence="3" id="KW-0863">Zinc-finger</keyword>
<name>A0AA97J3M6_EUBMA</name>
<organism evidence="8 9">
    <name type="scientific">Eublepharis macularius</name>
    <name type="common">Leopard gecko</name>
    <name type="synonym">Cyrtodactylus macularius</name>
    <dbReference type="NCBI Taxonomy" id="481883"/>
    <lineage>
        <taxon>Eukaryota</taxon>
        <taxon>Metazoa</taxon>
        <taxon>Chordata</taxon>
        <taxon>Craniata</taxon>
        <taxon>Vertebrata</taxon>
        <taxon>Euteleostomi</taxon>
        <taxon>Lepidosauria</taxon>
        <taxon>Squamata</taxon>
        <taxon>Bifurcata</taxon>
        <taxon>Gekkota</taxon>
        <taxon>Eublepharidae</taxon>
        <taxon>Eublepharinae</taxon>
        <taxon>Eublepharis</taxon>
    </lineage>
</organism>
<dbReference type="Gene3D" id="2.40.50.140">
    <property type="entry name" value="Nucleic acid-binding proteins"/>
    <property type="match status" value="1"/>
</dbReference>
<evidence type="ECO:0000256" key="4">
    <source>
        <dbReference type="ARBA" id="ARBA00022833"/>
    </source>
</evidence>
<dbReference type="RefSeq" id="XP_054830460.1">
    <property type="nucleotide sequence ID" value="XM_054974485.1"/>
</dbReference>
<evidence type="ECO:0000259" key="7">
    <source>
        <dbReference type="Pfam" id="PF08646"/>
    </source>
</evidence>
<feature type="domain" description="Replication factor A C-terminal" evidence="7">
    <location>
        <begin position="9"/>
        <end position="95"/>
    </location>
</feature>
<dbReference type="InterPro" id="IPR043522">
    <property type="entry name" value="DDIAS"/>
</dbReference>
<dbReference type="InterPro" id="IPR047192">
    <property type="entry name" value="Euk_RPA1_DBD_C"/>
</dbReference>
<dbReference type="KEGG" id="emc:129326330"/>
<dbReference type="AlphaFoldDB" id="A0AA97J3M6"/>
<dbReference type="PANTHER" id="PTHR35537:SF1">
    <property type="entry name" value="DNA DAMAGE-INDUCED APOPTOSIS SUPPRESSOR PROTEIN"/>
    <property type="match status" value="1"/>
</dbReference>
<feature type="region of interest" description="Disordered" evidence="6">
    <location>
        <begin position="318"/>
        <end position="345"/>
    </location>
</feature>
<evidence type="ECO:0000256" key="5">
    <source>
        <dbReference type="ARBA" id="ARBA00023125"/>
    </source>
</evidence>
<dbReference type="GO" id="GO:0005737">
    <property type="term" value="C:cytoplasm"/>
    <property type="evidence" value="ECO:0007669"/>
    <property type="project" value="TreeGrafter"/>
</dbReference>
<evidence type="ECO:0000256" key="6">
    <source>
        <dbReference type="SAM" id="MobiDB-lite"/>
    </source>
</evidence>
<accession>A0AA97J3M6</accession>
<dbReference type="GO" id="GO:0003677">
    <property type="term" value="F:DNA binding"/>
    <property type="evidence" value="ECO:0007669"/>
    <property type="project" value="UniProtKB-KW"/>
</dbReference>
<evidence type="ECO:0000313" key="9">
    <source>
        <dbReference type="RefSeq" id="XP_054830460.1"/>
    </source>
</evidence>
<dbReference type="InterPro" id="IPR012340">
    <property type="entry name" value="NA-bd_OB-fold"/>
</dbReference>
<evidence type="ECO:0000256" key="3">
    <source>
        <dbReference type="ARBA" id="ARBA00022771"/>
    </source>
</evidence>
<keyword evidence="4" id="KW-0862">Zinc</keyword>
<comment type="similarity">
    <text evidence="1">Belongs to the replication factor A protein 1 family.</text>
</comment>